<evidence type="ECO:0000313" key="9">
    <source>
        <dbReference type="EMBL" id="TQM63631.1"/>
    </source>
</evidence>
<name>A0A543HZ80_9MICO</name>
<evidence type="ECO:0000256" key="7">
    <source>
        <dbReference type="SAM" id="Phobius"/>
    </source>
</evidence>
<organism evidence="9 10">
    <name type="scientific">Klugiella xanthotipulae</name>
    <dbReference type="NCBI Taxonomy" id="244735"/>
    <lineage>
        <taxon>Bacteria</taxon>
        <taxon>Bacillati</taxon>
        <taxon>Actinomycetota</taxon>
        <taxon>Actinomycetes</taxon>
        <taxon>Micrococcales</taxon>
        <taxon>Microbacteriaceae</taxon>
        <taxon>Klugiella</taxon>
    </lineage>
</organism>
<keyword evidence="10" id="KW-1185">Reference proteome</keyword>
<comment type="caution">
    <text evidence="9">The sequence shown here is derived from an EMBL/GenBank/DDBJ whole genome shotgun (WGS) entry which is preliminary data.</text>
</comment>
<keyword evidence="5 7" id="KW-0472">Membrane</keyword>
<dbReference type="RefSeq" id="WP_141917806.1">
    <property type="nucleotide sequence ID" value="NZ_BAAAYS010000028.1"/>
</dbReference>
<gene>
    <name evidence="9" type="ORF">FB466_1901</name>
</gene>
<keyword evidence="4 7" id="KW-1133">Transmembrane helix</keyword>
<feature type="region of interest" description="Disordered" evidence="6">
    <location>
        <begin position="99"/>
        <end position="154"/>
    </location>
</feature>
<evidence type="ECO:0000313" key="10">
    <source>
        <dbReference type="Proteomes" id="UP000318331"/>
    </source>
</evidence>
<accession>A0A543HZ80</accession>
<evidence type="ECO:0000256" key="4">
    <source>
        <dbReference type="ARBA" id="ARBA00022989"/>
    </source>
</evidence>
<evidence type="ECO:0000256" key="6">
    <source>
        <dbReference type="SAM" id="MobiDB-lite"/>
    </source>
</evidence>
<evidence type="ECO:0000256" key="5">
    <source>
        <dbReference type="ARBA" id="ARBA00023136"/>
    </source>
</evidence>
<evidence type="ECO:0000256" key="2">
    <source>
        <dbReference type="ARBA" id="ARBA00022475"/>
    </source>
</evidence>
<protein>
    <submittedName>
        <fullName evidence="9">Phospholipase D-like protein</fullName>
    </submittedName>
</protein>
<keyword evidence="3 7" id="KW-0812">Transmembrane</keyword>
<evidence type="ECO:0000256" key="3">
    <source>
        <dbReference type="ARBA" id="ARBA00022692"/>
    </source>
</evidence>
<comment type="subcellular location">
    <subcellularLocation>
        <location evidence="1">Cell membrane</location>
        <topology evidence="1">Multi-pass membrane protein</topology>
    </subcellularLocation>
</comment>
<dbReference type="InterPro" id="IPR027379">
    <property type="entry name" value="CLS_N"/>
</dbReference>
<dbReference type="GO" id="GO:0005886">
    <property type="term" value="C:plasma membrane"/>
    <property type="evidence" value="ECO:0007669"/>
    <property type="project" value="UniProtKB-SubCell"/>
</dbReference>
<dbReference type="AlphaFoldDB" id="A0A543HZ80"/>
<sequence length="154" mass="16587">MIRLLFVGAVVGVIFTLYALVDAAMSDPKRARGVNKSIWVVVIAVLPVVGGILWFTMGRGQIHSARPLAPDDDPAFTRTTVRDAELDKRIQDIERELAELDSEVYPGDRPHGDAPTVGDAQGTPDETDRGDLPQSETGTDPEPGRPGGPRTSND</sequence>
<evidence type="ECO:0000259" key="8">
    <source>
        <dbReference type="Pfam" id="PF13396"/>
    </source>
</evidence>
<reference evidence="9 10" key="1">
    <citation type="submission" date="2019-06" db="EMBL/GenBank/DDBJ databases">
        <title>Sequencing the genomes of 1000 actinobacteria strains.</title>
        <authorList>
            <person name="Klenk H.-P."/>
        </authorList>
    </citation>
    <scope>NUCLEOTIDE SEQUENCE [LARGE SCALE GENOMIC DNA]</scope>
    <source>
        <strain evidence="9 10">DSM 18031</strain>
    </source>
</reference>
<evidence type="ECO:0000256" key="1">
    <source>
        <dbReference type="ARBA" id="ARBA00004651"/>
    </source>
</evidence>
<keyword evidence="2" id="KW-1003">Cell membrane</keyword>
<dbReference type="EMBL" id="VFPN01000002">
    <property type="protein sequence ID" value="TQM63631.1"/>
    <property type="molecule type" value="Genomic_DNA"/>
</dbReference>
<feature type="transmembrane region" description="Helical" evidence="7">
    <location>
        <begin position="38"/>
        <end position="57"/>
    </location>
</feature>
<dbReference type="OrthoDB" id="3298527at2"/>
<dbReference type="Proteomes" id="UP000318331">
    <property type="component" value="Unassembled WGS sequence"/>
</dbReference>
<proteinExistence type="predicted"/>
<feature type="domain" description="Cardiolipin synthase N-terminal" evidence="8">
    <location>
        <begin position="14"/>
        <end position="59"/>
    </location>
</feature>
<dbReference type="Pfam" id="PF13396">
    <property type="entry name" value="PLDc_N"/>
    <property type="match status" value="1"/>
</dbReference>